<organism evidence="3 4">
    <name type="scientific">Toxocara canis</name>
    <name type="common">Canine roundworm</name>
    <dbReference type="NCBI Taxonomy" id="6265"/>
    <lineage>
        <taxon>Eukaryota</taxon>
        <taxon>Metazoa</taxon>
        <taxon>Ecdysozoa</taxon>
        <taxon>Nematoda</taxon>
        <taxon>Chromadorea</taxon>
        <taxon>Rhabditida</taxon>
        <taxon>Spirurina</taxon>
        <taxon>Ascaridomorpha</taxon>
        <taxon>Ascaridoidea</taxon>
        <taxon>Toxocaridae</taxon>
        <taxon>Toxocara</taxon>
    </lineage>
</organism>
<evidence type="ECO:0000313" key="3">
    <source>
        <dbReference type="Proteomes" id="UP000050794"/>
    </source>
</evidence>
<gene>
    <name evidence="2" type="ORF">TCNE_LOCUS7078</name>
</gene>
<reference evidence="4" key="1">
    <citation type="submission" date="2016-06" db="UniProtKB">
        <authorList>
            <consortium name="WormBaseParasite"/>
        </authorList>
    </citation>
    <scope>IDENTIFICATION</scope>
</reference>
<evidence type="ECO:0000313" key="2">
    <source>
        <dbReference type="EMBL" id="VDM38399.1"/>
    </source>
</evidence>
<evidence type="ECO:0000313" key="4">
    <source>
        <dbReference type="WBParaSite" id="TCNE_0000707801-mRNA-1"/>
    </source>
</evidence>
<reference evidence="2 3" key="2">
    <citation type="submission" date="2018-11" db="EMBL/GenBank/DDBJ databases">
        <authorList>
            <consortium name="Pathogen Informatics"/>
        </authorList>
    </citation>
    <scope>NUCLEOTIDE SEQUENCE [LARGE SCALE GENOMIC DNA]</scope>
</reference>
<dbReference type="AlphaFoldDB" id="A0A183UF08"/>
<keyword evidence="3" id="KW-1185">Reference proteome</keyword>
<feature type="region of interest" description="Disordered" evidence="1">
    <location>
        <begin position="1"/>
        <end position="53"/>
    </location>
</feature>
<dbReference type="EMBL" id="UYWY01019609">
    <property type="protein sequence ID" value="VDM38399.1"/>
    <property type="molecule type" value="Genomic_DNA"/>
</dbReference>
<proteinExistence type="predicted"/>
<name>A0A183UF08_TOXCA</name>
<evidence type="ECO:0000256" key="1">
    <source>
        <dbReference type="SAM" id="MobiDB-lite"/>
    </source>
</evidence>
<accession>A0A183UF08</accession>
<dbReference type="WBParaSite" id="TCNE_0000707801-mRNA-1">
    <property type="protein sequence ID" value="TCNE_0000707801-mRNA-1"/>
    <property type="gene ID" value="TCNE_0000707801"/>
</dbReference>
<dbReference type="Proteomes" id="UP000050794">
    <property type="component" value="Unassembled WGS sequence"/>
</dbReference>
<sequence length="77" mass="8826">MAFWSTYRTGTRLRNSSPSRNYKQGASDESTHVARRGAECKRNEGTGRSHRCAKERRCRLARLHSAGRRLHTAKQPL</sequence>
<protein>
    <submittedName>
        <fullName evidence="2 4">Uncharacterized protein</fullName>
    </submittedName>
</protein>
<feature type="compositionally biased region" description="Basic and acidic residues" evidence="1">
    <location>
        <begin position="29"/>
        <end position="47"/>
    </location>
</feature>
<feature type="compositionally biased region" description="Polar residues" evidence="1">
    <location>
        <begin position="1"/>
        <end position="28"/>
    </location>
</feature>